<dbReference type="Pfam" id="PF00078">
    <property type="entry name" value="RVT_1"/>
    <property type="match status" value="1"/>
</dbReference>
<feature type="coiled-coil region" evidence="1">
    <location>
        <begin position="213"/>
        <end position="271"/>
    </location>
</feature>
<protein>
    <recommendedName>
        <fullName evidence="3">Integrase catalytic domain-containing protein</fullName>
    </recommendedName>
</protein>
<dbReference type="Gene3D" id="2.40.70.10">
    <property type="entry name" value="Acid Proteases"/>
    <property type="match status" value="1"/>
</dbReference>
<dbReference type="CDD" id="cd01644">
    <property type="entry name" value="RT_pepA17"/>
    <property type="match status" value="1"/>
</dbReference>
<dbReference type="GO" id="GO:0003676">
    <property type="term" value="F:nucleic acid binding"/>
    <property type="evidence" value="ECO:0007669"/>
    <property type="project" value="InterPro"/>
</dbReference>
<dbReference type="InterPro" id="IPR001584">
    <property type="entry name" value="Integrase_cat-core"/>
</dbReference>
<name>A0A016SLB6_9BILA</name>
<dbReference type="GO" id="GO:0015074">
    <property type="term" value="P:DNA integration"/>
    <property type="evidence" value="ECO:0007669"/>
    <property type="project" value="InterPro"/>
</dbReference>
<reference evidence="5" key="1">
    <citation type="journal article" date="2015" name="Nat. Genet.">
        <title>The genome and transcriptome of the zoonotic hookworm Ancylostoma ceylanicum identify infection-specific gene families.</title>
        <authorList>
            <person name="Schwarz E.M."/>
            <person name="Hu Y."/>
            <person name="Antoshechkin I."/>
            <person name="Miller M.M."/>
            <person name="Sternberg P.W."/>
            <person name="Aroian R.V."/>
        </authorList>
    </citation>
    <scope>NUCLEOTIDE SEQUENCE</scope>
    <source>
        <strain evidence="5">HY135</strain>
    </source>
</reference>
<dbReference type="EMBL" id="JARK01001546">
    <property type="protein sequence ID" value="EYB91156.1"/>
    <property type="molecule type" value="Genomic_DNA"/>
</dbReference>
<evidence type="ECO:0000256" key="2">
    <source>
        <dbReference type="SAM" id="MobiDB-lite"/>
    </source>
</evidence>
<dbReference type="Pfam" id="PF05585">
    <property type="entry name" value="DUF1758"/>
    <property type="match status" value="1"/>
</dbReference>
<dbReference type="InterPro" id="IPR000477">
    <property type="entry name" value="RT_dom"/>
</dbReference>
<feature type="compositionally biased region" description="Low complexity" evidence="2">
    <location>
        <begin position="427"/>
        <end position="438"/>
    </location>
</feature>
<keyword evidence="1" id="KW-0175">Coiled coil</keyword>
<dbReference type="InterPro" id="IPR005312">
    <property type="entry name" value="DUF1759"/>
</dbReference>
<dbReference type="InterPro" id="IPR036397">
    <property type="entry name" value="RNaseH_sf"/>
</dbReference>
<dbReference type="InterPro" id="IPR012337">
    <property type="entry name" value="RNaseH-like_sf"/>
</dbReference>
<proteinExistence type="predicted"/>
<dbReference type="Gene3D" id="3.30.420.10">
    <property type="entry name" value="Ribonuclease H-like superfamily/Ribonuclease H"/>
    <property type="match status" value="1"/>
</dbReference>
<dbReference type="Pfam" id="PF05380">
    <property type="entry name" value="Peptidase_A17"/>
    <property type="match status" value="1"/>
</dbReference>
<dbReference type="Gene3D" id="3.30.70.270">
    <property type="match status" value="1"/>
</dbReference>
<sequence length="1671" mass="191383">MSAQLCSHKRLLTQYCNKLETVLSRFKSKKLETLKVSDDESPPTYITDCRRRLGEGIGAIETCTSKIEQLLQKYASTLDNMSTPSQKETADFGEYSGRAENILFSAFDYIVLLEARVRAFTSCDSANRITRTASDPGSIPGTKKLELPTLPIPLFNGNIWEWDNFWTLYDANVHSQPLPDLFKFNYLLNALKGDALNAVKKFQVTPENYVKALEFLKAKYGNAEELINRLIDKLDNITLRSSSMKDQRVLLEQLQIVVAQLKEKGEQIDSQWLLKQVLSKFPDGTQRKVLEKKQFIRTGESFCMETLLKFLDEIITNEEKITLYIKKNPAQHQPHPLPRFEKKHKEQPRNFVNSCMYCSGDHKSMACTKYATPQERSRYLREHKLCFICASSRHSTSECKKRLCFNCQGPHHTSCCFKGAKTEKLASSPQVQVSSSPVKPRESAGSKTGTKTRGNSKVNHIGEQDSKEQEMAICELQSTQESRRNTTFLPTGEITVMDPRTRTLRKVSMLLDTGAELSFIDNALAEELHLPTLEKRKLRLRTFGSEQVQENISRKVPLEIWDDDGNPYTLQLLTHETLTKEFTTPPVLREDIEFIKSRGLPIKLTRQQPTTKPLILLGCDQLWPLIREDQPHIRLPSGLHLIPTRIGHLLTGQMKETRQVTQVTDDSEEFHQWDKMLSLEAQVNTVSMSHTTDKTEEQELWEKYWSLELDGTEEFASSEREVQSLIDQQVLENFVKNVEKREDGYYVRLPWKHDTIQLPDNRAIAFRRLISVWNSLQKDSELLEQYNGVFQEQLRQNVIEEVDETKSTVGQRIHYIPHQAVLTPHKTTTKLRIVFDASAHYKNSLSLNEALHRGPVILPKLYGLLLRFRIGRVALISDVEKAFLQVRLHELDRDATRCLWLRDHHHPPNKDNLVTFRFTRVTFGLLSSPFLLAATTHFHLDQYSNDIKLVTEIKENLYVDNLLLTTDTAEEAVHIYRRTKAMFKDMNMNLREFVSNEKEVMEALESRDKSTEASPKVLGIRWNSNCDKLVIACVVPVQQYVTKRTVASTIASIYDPMGWMLPLVHKAKIFLQSLWKDQLDWDAKLSVDRITEWNTICANMNEFQKTISRTITTRHSEAILVTFADASSEAIASCVYLTVRSAAHLLMAKGKLPSLKSNITMPKMELNAMTLAMRLTNSVISQISSIMKITQVIVLSDSEIVLNWIKSKPRPDIGPFIRNRVLEIHRIATHMGNLGYQIQIGHISSQLNPADCATRGLDKELFSRHFWWTGPSFLAQPVDTWNKEYTPIGIMDTSDGDPEIPFSGQHNVKVDHMAPNDHEDKMDIFVNIRMQKLQNVKRVVAFALRFIRVVISRVNKTRKPRIIISAIFDGEDNMSDPRLSGTEIAMAGKMLVKQHQLARLTPPILKSLHGLNLRLDEYGIYRCFGRLGNSNLNMSAKYPMFVLQKTWLSELIIKDCHSKGHPSTNHTMSIVHQTYWIPKLRSQVTKIIRMCVPCQKFNNLAYKYPEQGDLPSRRVTRSRPFAHIGLDYFGPLQVKGSEEKADKCYGCIITCLVTRLIHLDIISDASTVAFLQMLRRFFARRGTPISITSDNSPTFALGQTILSECRQHALDDPAIAREVSTREIAWKYITPFAPWQGGVYERLIRSVKLALHKTLGRSMPSQEELCTVIIE</sequence>
<dbReference type="SUPFAM" id="SSF56672">
    <property type="entry name" value="DNA/RNA polymerases"/>
    <property type="match status" value="1"/>
</dbReference>
<dbReference type="Pfam" id="PF17921">
    <property type="entry name" value="Integrase_H2C2"/>
    <property type="match status" value="1"/>
</dbReference>
<accession>A0A016SLB6</accession>
<dbReference type="PROSITE" id="PS50994">
    <property type="entry name" value="INTEGRASE"/>
    <property type="match status" value="1"/>
</dbReference>
<evidence type="ECO:0000313" key="4">
    <source>
        <dbReference type="EMBL" id="EYB91156.1"/>
    </source>
</evidence>
<dbReference type="OrthoDB" id="5875526at2759"/>
<dbReference type="Gene3D" id="3.10.10.10">
    <property type="entry name" value="HIV Type 1 Reverse Transcriptase, subunit A, domain 1"/>
    <property type="match status" value="1"/>
</dbReference>
<feature type="domain" description="Integrase catalytic" evidence="3">
    <location>
        <begin position="1516"/>
        <end position="1671"/>
    </location>
</feature>
<evidence type="ECO:0000313" key="5">
    <source>
        <dbReference type="Proteomes" id="UP000024635"/>
    </source>
</evidence>
<evidence type="ECO:0000256" key="1">
    <source>
        <dbReference type="SAM" id="Coils"/>
    </source>
</evidence>
<dbReference type="GO" id="GO:0042575">
    <property type="term" value="C:DNA polymerase complex"/>
    <property type="evidence" value="ECO:0007669"/>
    <property type="project" value="UniProtKB-ARBA"/>
</dbReference>
<comment type="caution">
    <text evidence="4">The sequence shown here is derived from an EMBL/GenBank/DDBJ whole genome shotgun (WGS) entry which is preliminary data.</text>
</comment>
<dbReference type="PANTHER" id="PTHR47331">
    <property type="entry name" value="PHD-TYPE DOMAIN-CONTAINING PROTEIN"/>
    <property type="match status" value="1"/>
</dbReference>
<dbReference type="STRING" id="53326.A0A016SLB6"/>
<keyword evidence="5" id="KW-1185">Reference proteome</keyword>
<dbReference type="PANTHER" id="PTHR47331:SF1">
    <property type="entry name" value="GAG-LIKE PROTEIN"/>
    <property type="match status" value="1"/>
</dbReference>
<organism evidence="4 5">
    <name type="scientific">Ancylostoma ceylanicum</name>
    <dbReference type="NCBI Taxonomy" id="53326"/>
    <lineage>
        <taxon>Eukaryota</taxon>
        <taxon>Metazoa</taxon>
        <taxon>Ecdysozoa</taxon>
        <taxon>Nematoda</taxon>
        <taxon>Chromadorea</taxon>
        <taxon>Rhabditida</taxon>
        <taxon>Rhabditina</taxon>
        <taxon>Rhabditomorpha</taxon>
        <taxon>Strongyloidea</taxon>
        <taxon>Ancylostomatidae</taxon>
        <taxon>Ancylostomatinae</taxon>
        <taxon>Ancylostoma</taxon>
    </lineage>
</organism>
<dbReference type="Proteomes" id="UP000024635">
    <property type="component" value="Unassembled WGS sequence"/>
</dbReference>
<dbReference type="InterPro" id="IPR041588">
    <property type="entry name" value="Integrase_H2C2"/>
</dbReference>
<dbReference type="Pfam" id="PF03564">
    <property type="entry name" value="DUF1759"/>
    <property type="match status" value="1"/>
</dbReference>
<dbReference type="InterPro" id="IPR021109">
    <property type="entry name" value="Peptidase_aspartic_dom_sf"/>
</dbReference>
<dbReference type="InterPro" id="IPR008737">
    <property type="entry name" value="DUF1758"/>
</dbReference>
<gene>
    <name evidence="4" type="primary">Acey_s0210.g2163</name>
    <name evidence="4" type="ORF">Y032_0210g2163</name>
</gene>
<feature type="non-terminal residue" evidence="4">
    <location>
        <position position="1671"/>
    </location>
</feature>
<evidence type="ECO:0000259" key="3">
    <source>
        <dbReference type="PROSITE" id="PS50994"/>
    </source>
</evidence>
<dbReference type="InterPro" id="IPR008042">
    <property type="entry name" value="Retrotrans_Pao"/>
</dbReference>
<feature type="region of interest" description="Disordered" evidence="2">
    <location>
        <begin position="427"/>
        <end position="459"/>
    </location>
</feature>
<dbReference type="InterPro" id="IPR043128">
    <property type="entry name" value="Rev_trsase/Diguanyl_cyclase"/>
</dbReference>
<dbReference type="SUPFAM" id="SSF53098">
    <property type="entry name" value="Ribonuclease H-like"/>
    <property type="match status" value="1"/>
</dbReference>
<dbReference type="InterPro" id="IPR043502">
    <property type="entry name" value="DNA/RNA_pol_sf"/>
</dbReference>
<feature type="compositionally biased region" description="Polar residues" evidence="2">
    <location>
        <begin position="445"/>
        <end position="458"/>
    </location>
</feature>
<dbReference type="Gene3D" id="1.10.340.70">
    <property type="match status" value="1"/>
</dbReference>